<dbReference type="EMBL" id="ACEB01000013">
    <property type="protein sequence ID" value="EEG27529.1"/>
    <property type="molecule type" value="Genomic_DNA"/>
</dbReference>
<dbReference type="AlphaFoldDB" id="C0E1J5"/>
<comment type="caution">
    <text evidence="1">The sequence shown here is derived from an EMBL/GenBank/DDBJ whole genome shotgun (WGS) entry which is preliminary data.</text>
</comment>
<dbReference type="Proteomes" id="UP000006247">
    <property type="component" value="Unassembled WGS sequence"/>
</dbReference>
<evidence type="ECO:0000313" key="2">
    <source>
        <dbReference type="Proteomes" id="UP000006247"/>
    </source>
</evidence>
<evidence type="ECO:0000313" key="1">
    <source>
        <dbReference type="EMBL" id="EEG27529.1"/>
    </source>
</evidence>
<accession>C0E1J5</accession>
<protein>
    <submittedName>
        <fullName evidence="1">Uncharacterized protein</fullName>
    </submittedName>
</protein>
<reference evidence="1 2" key="1">
    <citation type="submission" date="2009-01" db="EMBL/GenBank/DDBJ databases">
        <authorList>
            <person name="Fulton L."/>
            <person name="Clifton S."/>
            <person name="Chinwalla A.T."/>
            <person name="Mitreva M."/>
            <person name="Sodergren E."/>
            <person name="Weinstock G."/>
            <person name="Clifton S."/>
            <person name="Dooling D.J."/>
            <person name="Fulton B."/>
            <person name="Minx P."/>
            <person name="Pepin K.H."/>
            <person name="Johnson M."/>
            <person name="Bhonagiri V."/>
            <person name="Nash W.E."/>
            <person name="Mardis E.R."/>
            <person name="Wilson R.K."/>
        </authorList>
    </citation>
    <scope>NUCLEOTIDE SEQUENCE [LARGE SCALE GENOMIC DNA]</scope>
    <source>
        <strain evidence="1 2">ATCC 33806</strain>
    </source>
</reference>
<dbReference type="HOGENOM" id="CLU_3097846_0_0_11"/>
<name>C0E1J5_9CORY</name>
<proteinExistence type="predicted"/>
<sequence length="51" mass="5749">MALRSIPASLSLIPIPLRGKPLFPEAMTTGRSEMSDLFFVIHRLLAWPLRT</sequence>
<organism evidence="1 2">
    <name type="scientific">Corynebacterium matruchotii ATCC 33806</name>
    <dbReference type="NCBI Taxonomy" id="566549"/>
    <lineage>
        <taxon>Bacteria</taxon>
        <taxon>Bacillati</taxon>
        <taxon>Actinomycetota</taxon>
        <taxon>Actinomycetes</taxon>
        <taxon>Mycobacteriales</taxon>
        <taxon>Corynebacteriaceae</taxon>
        <taxon>Corynebacterium</taxon>
    </lineage>
</organism>
<gene>
    <name evidence="1" type="ORF">CORMATOL_00846</name>
</gene>